<accession>A0A3P7JMY9</accession>
<dbReference type="AlphaFoldDB" id="A0A3P7JMY9"/>
<evidence type="ECO:0000313" key="2">
    <source>
        <dbReference type="Proteomes" id="UP000270094"/>
    </source>
</evidence>
<reference evidence="1 2" key="1">
    <citation type="submission" date="2018-11" db="EMBL/GenBank/DDBJ databases">
        <authorList>
            <consortium name="Pathogen Informatics"/>
        </authorList>
    </citation>
    <scope>NUCLEOTIDE SEQUENCE [LARGE SCALE GENOMIC DNA]</scope>
</reference>
<dbReference type="EMBL" id="UYYB01112504">
    <property type="protein sequence ID" value="VDM81349.1"/>
    <property type="molecule type" value="Genomic_DNA"/>
</dbReference>
<organism evidence="1 2">
    <name type="scientific">Strongylus vulgaris</name>
    <name type="common">Blood worm</name>
    <dbReference type="NCBI Taxonomy" id="40348"/>
    <lineage>
        <taxon>Eukaryota</taxon>
        <taxon>Metazoa</taxon>
        <taxon>Ecdysozoa</taxon>
        <taxon>Nematoda</taxon>
        <taxon>Chromadorea</taxon>
        <taxon>Rhabditida</taxon>
        <taxon>Rhabditina</taxon>
        <taxon>Rhabditomorpha</taxon>
        <taxon>Strongyloidea</taxon>
        <taxon>Strongylidae</taxon>
        <taxon>Strongylus</taxon>
    </lineage>
</organism>
<gene>
    <name evidence="1" type="ORF">SVUK_LOCUS16347</name>
</gene>
<dbReference type="Proteomes" id="UP000270094">
    <property type="component" value="Unassembled WGS sequence"/>
</dbReference>
<keyword evidence="2" id="KW-1185">Reference proteome</keyword>
<proteinExistence type="predicted"/>
<name>A0A3P7JMY9_STRVU</name>
<protein>
    <submittedName>
        <fullName evidence="1">Uncharacterized protein</fullName>
    </submittedName>
</protein>
<evidence type="ECO:0000313" key="1">
    <source>
        <dbReference type="EMBL" id="VDM81349.1"/>
    </source>
</evidence>
<sequence length="132" mass="13559">MRKACDTCPALTRTGLTCPSGATCTTVSLRNGQCKEAFCPDGLMTADGVQVTFLTCNREGQWVDGAGVVYTAAQCEISCANCAALTNNGMPCPTGRICELTAERQACDQCTALGVGTCPTGFVCTAVVTEAG</sequence>
<dbReference type="OrthoDB" id="5814528at2759"/>